<proteinExistence type="predicted"/>
<feature type="region of interest" description="Disordered" evidence="1">
    <location>
        <begin position="111"/>
        <end position="150"/>
    </location>
</feature>
<keyword evidence="2" id="KW-1133">Transmembrane helix</keyword>
<dbReference type="SUPFAM" id="SSF55811">
    <property type="entry name" value="Nudix"/>
    <property type="match status" value="1"/>
</dbReference>
<feature type="transmembrane region" description="Helical" evidence="2">
    <location>
        <begin position="541"/>
        <end position="567"/>
    </location>
</feature>
<dbReference type="Proteomes" id="UP000325313">
    <property type="component" value="Unassembled WGS sequence"/>
</dbReference>
<dbReference type="EMBL" id="VDEP01000512">
    <property type="protein sequence ID" value="KAA1065161.1"/>
    <property type="molecule type" value="Genomic_DNA"/>
</dbReference>
<organism evidence="4 5">
    <name type="scientific">Puccinia graminis f. sp. tritici</name>
    <dbReference type="NCBI Taxonomy" id="56615"/>
    <lineage>
        <taxon>Eukaryota</taxon>
        <taxon>Fungi</taxon>
        <taxon>Dikarya</taxon>
        <taxon>Basidiomycota</taxon>
        <taxon>Pucciniomycotina</taxon>
        <taxon>Pucciniomycetes</taxon>
        <taxon>Pucciniales</taxon>
        <taxon>Pucciniaceae</taxon>
        <taxon>Puccinia</taxon>
    </lineage>
</organism>
<evidence type="ECO:0000256" key="2">
    <source>
        <dbReference type="SAM" id="Phobius"/>
    </source>
</evidence>
<dbReference type="CDD" id="cd03426">
    <property type="entry name" value="NUDIX_CoAse_Nudt7"/>
    <property type="match status" value="1"/>
</dbReference>
<dbReference type="GO" id="GO:0010945">
    <property type="term" value="F:coenzyme A diphosphatase activity"/>
    <property type="evidence" value="ECO:0007669"/>
    <property type="project" value="InterPro"/>
</dbReference>
<feature type="compositionally biased region" description="Basic and acidic residues" evidence="1">
    <location>
        <begin position="482"/>
        <end position="495"/>
    </location>
</feature>
<feature type="compositionally biased region" description="Basic residues" evidence="1">
    <location>
        <begin position="496"/>
        <end position="506"/>
    </location>
</feature>
<sequence length="610" mass="68767">MIRLRNELSSASRVPRAGLIHRRAVHLGCAAGQSHQLGGVHGLLTSPPVSQHPNKQAQIEMAHQPNIINGLLQIKHSSPTTISTTTTATTATTPLQKNCTTKRASVAIIIRIAPDSQSTPSSPTNYSTPESSSSPTSDFQRSSLKPHNLKNHSDELNQQLQQFFSQPWVQNGTAELFYIERATRPNDRWSAHMAFPGGRMEPEDEDGLFCAMRETWEEVGIDLAEKEFIQLGRLDDREITTSLGKRLLMVLSPYVFLSTHHPNRAPIPTLEPAEVTAAYWVPFHSLAGPQTRWGEMTIDLSSRLAPSRGPLIKFFLRSLVGSMRFRSILLPHNPITELIRTSSPPPPPPPSSSSKQQQEEDHQPRPDLNLWGLTLGMTLDLLSFFKTSDPSLPDQPNLFKSPSLEHLNVPPREITLVAPSITSIFPRFTHPDINALIWLLGRRYRNLIKRCQDQQQHQQMQMINIGKQRMEEEGSEEEEGLEGGRKAEDEEEKKQQQRRRKKHKKGSSSQGGQKMTINYMNNEISWTSLAMKEFYRSVRKALILSVLFRILSVAASLATISCIWGPAAIASSRRLLHKLYARLALRFFPRHQLDNLLANLPVLWRRKASS</sequence>
<protein>
    <recommendedName>
        <fullName evidence="3">Nudix hydrolase domain-containing protein</fullName>
    </recommendedName>
</protein>
<feature type="compositionally biased region" description="Low complexity" evidence="1">
    <location>
        <begin position="116"/>
        <end position="137"/>
    </location>
</feature>
<dbReference type="PANTHER" id="PTHR12992">
    <property type="entry name" value="NUDIX HYDROLASE"/>
    <property type="match status" value="1"/>
</dbReference>
<dbReference type="PANTHER" id="PTHR12992:SF44">
    <property type="entry name" value="NUDIX HYDROLASE DOMAIN-CONTAINING PROTEIN"/>
    <property type="match status" value="1"/>
</dbReference>
<reference evidence="4 5" key="1">
    <citation type="submission" date="2019-05" db="EMBL/GenBank/DDBJ databases">
        <title>Emergence of the Ug99 lineage of the wheat stem rust pathogen through somatic hybridization.</title>
        <authorList>
            <person name="Li F."/>
            <person name="Upadhyaya N.M."/>
            <person name="Sperschneider J."/>
            <person name="Matny O."/>
            <person name="Nguyen-Phuc H."/>
            <person name="Mago R."/>
            <person name="Raley C."/>
            <person name="Miller M.E."/>
            <person name="Silverstein K.A.T."/>
            <person name="Henningsen E."/>
            <person name="Hirsch C.D."/>
            <person name="Visser B."/>
            <person name="Pretorius Z.A."/>
            <person name="Steffenson B.J."/>
            <person name="Schwessinger B."/>
            <person name="Dodds P.N."/>
            <person name="Figueroa M."/>
        </authorList>
    </citation>
    <scope>NUCLEOTIDE SEQUENCE [LARGE SCALE GENOMIC DNA]</scope>
    <source>
        <strain evidence="4 5">Ug99</strain>
    </source>
</reference>
<keyword evidence="2" id="KW-0472">Membrane</keyword>
<comment type="caution">
    <text evidence="4">The sequence shown here is derived from an EMBL/GenBank/DDBJ whole genome shotgun (WGS) entry which is preliminary data.</text>
</comment>
<dbReference type="PROSITE" id="PS51462">
    <property type="entry name" value="NUDIX"/>
    <property type="match status" value="1"/>
</dbReference>
<feature type="domain" description="Nudix hydrolase" evidence="3">
    <location>
        <begin position="159"/>
        <end position="304"/>
    </location>
</feature>
<dbReference type="InterPro" id="IPR000086">
    <property type="entry name" value="NUDIX_hydrolase_dom"/>
</dbReference>
<evidence type="ECO:0000256" key="1">
    <source>
        <dbReference type="SAM" id="MobiDB-lite"/>
    </source>
</evidence>
<keyword evidence="2" id="KW-0812">Transmembrane</keyword>
<accession>A0A5B0LLB2</accession>
<evidence type="ECO:0000313" key="4">
    <source>
        <dbReference type="EMBL" id="KAA1065161.1"/>
    </source>
</evidence>
<dbReference type="AlphaFoldDB" id="A0A5B0LLB2"/>
<dbReference type="InterPro" id="IPR045121">
    <property type="entry name" value="CoAse"/>
</dbReference>
<dbReference type="Gene3D" id="3.90.79.10">
    <property type="entry name" value="Nucleoside Triphosphate Pyrophosphohydrolase"/>
    <property type="match status" value="1"/>
</dbReference>
<dbReference type="InterPro" id="IPR015797">
    <property type="entry name" value="NUDIX_hydrolase-like_dom_sf"/>
</dbReference>
<feature type="region of interest" description="Disordered" evidence="1">
    <location>
        <begin position="469"/>
        <end position="514"/>
    </location>
</feature>
<gene>
    <name evidence="4" type="ORF">PGTUg99_012834</name>
</gene>
<dbReference type="Pfam" id="PF00293">
    <property type="entry name" value="NUDIX"/>
    <property type="match status" value="1"/>
</dbReference>
<feature type="region of interest" description="Disordered" evidence="1">
    <location>
        <begin position="337"/>
        <end position="367"/>
    </location>
</feature>
<evidence type="ECO:0000313" key="5">
    <source>
        <dbReference type="Proteomes" id="UP000325313"/>
    </source>
</evidence>
<name>A0A5B0LLB2_PUCGR</name>
<evidence type="ECO:0000259" key="3">
    <source>
        <dbReference type="PROSITE" id="PS51462"/>
    </source>
</evidence>